<feature type="domain" description="KilA-N DNA-binding" evidence="1">
    <location>
        <begin position="14"/>
        <end position="98"/>
    </location>
</feature>
<dbReference type="RefSeq" id="WP_163286209.1">
    <property type="nucleotide sequence ID" value="NZ_JAAGVY010000033.1"/>
</dbReference>
<protein>
    <submittedName>
        <fullName evidence="2">ORF6N domain-containing protein</fullName>
    </submittedName>
</protein>
<name>A0A7K3WTE3_9FLAO</name>
<proteinExistence type="predicted"/>
<sequence length="180" mass="21155">MKTESTLTPERIISKIYLIRDQKVMLDRDLADLYEVSTSNLNKAVSRKIKRFPEDFMFQLSAEEWNGLKTRNETSEWGGTRKSPKAFTEQGLAMLSGVLNSDRAIMVNIQIMRTYTKMREMLLTHKDLLFKIKEMEVAVTKNHEDIEIVFTYLRQLEEGKTQEILQQNRVSIGYKRKDDR</sequence>
<dbReference type="AlphaFoldDB" id="A0A7K3WTE3"/>
<evidence type="ECO:0000313" key="2">
    <source>
        <dbReference type="EMBL" id="NEN24818.1"/>
    </source>
</evidence>
<dbReference type="Proteomes" id="UP000486602">
    <property type="component" value="Unassembled WGS sequence"/>
</dbReference>
<keyword evidence="3" id="KW-1185">Reference proteome</keyword>
<dbReference type="Pfam" id="PF10543">
    <property type="entry name" value="ORF6N"/>
    <property type="match status" value="1"/>
</dbReference>
<evidence type="ECO:0000313" key="3">
    <source>
        <dbReference type="Proteomes" id="UP000486602"/>
    </source>
</evidence>
<gene>
    <name evidence="2" type="ORF">G3O08_15045</name>
</gene>
<dbReference type="InterPro" id="IPR018873">
    <property type="entry name" value="KilA-N_DNA-bd_domain"/>
</dbReference>
<dbReference type="EMBL" id="JAAGVY010000033">
    <property type="protein sequence ID" value="NEN24818.1"/>
    <property type="molecule type" value="Genomic_DNA"/>
</dbReference>
<evidence type="ECO:0000259" key="1">
    <source>
        <dbReference type="Pfam" id="PF10543"/>
    </source>
</evidence>
<comment type="caution">
    <text evidence="2">The sequence shown here is derived from an EMBL/GenBank/DDBJ whole genome shotgun (WGS) entry which is preliminary data.</text>
</comment>
<accession>A0A7K3WTE3</accession>
<organism evidence="2 3">
    <name type="scientific">Cryomorpha ignava</name>
    <dbReference type="NCBI Taxonomy" id="101383"/>
    <lineage>
        <taxon>Bacteria</taxon>
        <taxon>Pseudomonadati</taxon>
        <taxon>Bacteroidota</taxon>
        <taxon>Flavobacteriia</taxon>
        <taxon>Flavobacteriales</taxon>
        <taxon>Cryomorphaceae</taxon>
        <taxon>Cryomorpha</taxon>
    </lineage>
</organism>
<reference evidence="2 3" key="1">
    <citation type="submission" date="2020-02" db="EMBL/GenBank/DDBJ databases">
        <title>Out from the shadows clarifying the taxonomy of the family Cryomorphaceae and related taxa by utilizing the GTDB taxonomic framework.</title>
        <authorList>
            <person name="Bowman J.P."/>
        </authorList>
    </citation>
    <scope>NUCLEOTIDE SEQUENCE [LARGE SCALE GENOMIC DNA]</scope>
    <source>
        <strain evidence="2 3">QSSC 1-22</strain>
    </source>
</reference>